<dbReference type="InterPro" id="IPR005532">
    <property type="entry name" value="SUMF_dom"/>
</dbReference>
<comment type="caution">
    <text evidence="3">The sequence shown here is derived from an EMBL/GenBank/DDBJ whole genome shotgun (WGS) entry which is preliminary data.</text>
</comment>
<keyword evidence="4" id="KW-1185">Reference proteome</keyword>
<name>A0A9X1SG64_9BACT</name>
<accession>A0A9X1SG64</accession>
<dbReference type="Pfam" id="PF00069">
    <property type="entry name" value="Pkinase"/>
    <property type="match status" value="1"/>
</dbReference>
<dbReference type="SUPFAM" id="SSF56436">
    <property type="entry name" value="C-type lectin-like"/>
    <property type="match status" value="1"/>
</dbReference>
<organism evidence="3 4">
    <name type="scientific">Blastopirellula sediminis</name>
    <dbReference type="NCBI Taxonomy" id="2894196"/>
    <lineage>
        <taxon>Bacteria</taxon>
        <taxon>Pseudomonadati</taxon>
        <taxon>Planctomycetota</taxon>
        <taxon>Planctomycetia</taxon>
        <taxon>Pirellulales</taxon>
        <taxon>Pirellulaceae</taxon>
        <taxon>Blastopirellula</taxon>
    </lineage>
</organism>
<dbReference type="InterPro" id="IPR011009">
    <property type="entry name" value="Kinase-like_dom_sf"/>
</dbReference>
<dbReference type="GO" id="GO:0004674">
    <property type="term" value="F:protein serine/threonine kinase activity"/>
    <property type="evidence" value="ECO:0007669"/>
    <property type="project" value="TreeGrafter"/>
</dbReference>
<evidence type="ECO:0000313" key="4">
    <source>
        <dbReference type="Proteomes" id="UP001139103"/>
    </source>
</evidence>
<dbReference type="SUPFAM" id="SSF56112">
    <property type="entry name" value="Protein kinase-like (PK-like)"/>
    <property type="match status" value="1"/>
</dbReference>
<dbReference type="PANTHER" id="PTHR24361">
    <property type="entry name" value="MITOGEN-ACTIVATED KINASE KINASE KINASE"/>
    <property type="match status" value="1"/>
</dbReference>
<feature type="compositionally biased region" description="Low complexity" evidence="1">
    <location>
        <begin position="287"/>
        <end position="330"/>
    </location>
</feature>
<dbReference type="Proteomes" id="UP001139103">
    <property type="component" value="Unassembled WGS sequence"/>
</dbReference>
<dbReference type="Pfam" id="PF03781">
    <property type="entry name" value="FGE-sulfatase"/>
    <property type="match status" value="1"/>
</dbReference>
<dbReference type="GO" id="GO:0005737">
    <property type="term" value="C:cytoplasm"/>
    <property type="evidence" value="ECO:0007669"/>
    <property type="project" value="TreeGrafter"/>
</dbReference>
<proteinExistence type="predicted"/>
<reference evidence="3" key="1">
    <citation type="submission" date="2021-11" db="EMBL/GenBank/DDBJ databases">
        <title>Genome sequence.</title>
        <authorList>
            <person name="Sun Q."/>
        </authorList>
    </citation>
    <scope>NUCLEOTIDE SEQUENCE</scope>
    <source>
        <strain evidence="3">JC732</strain>
    </source>
</reference>
<evidence type="ECO:0000259" key="2">
    <source>
        <dbReference type="PROSITE" id="PS50011"/>
    </source>
</evidence>
<dbReference type="InterPro" id="IPR053235">
    <property type="entry name" value="Ser_Thr_kinase"/>
</dbReference>
<dbReference type="PROSITE" id="PS50011">
    <property type="entry name" value="PROTEIN_KINASE_DOM"/>
    <property type="match status" value="1"/>
</dbReference>
<sequence length="735" mass="79838">MSSPNSIETFEEIGRGENTIVYRAHDLTLNRQVAVKQLSPQAQRDERMLEQFLKEAQFLAQHQDENILTVYSVDRSRGWIVMEMMEGTLADKVAQGPLSFDLVRSVLQQVLRALNFLHRKGKLHGKVRPSNLLINSEGRVKLSDFEEVGVDAEIRVPTGSMKYLAPELLKSEFGPFGPALDLYCLGFTALELLKGPSFDSLFPGTGVGAIDANTAWMRWHTSDDELPPIRQIAPGIPDDLATVIEKMTKKHVAERPATAQKALDLLRDVPIKSFEVAAEPVSKPAESASKPTSTNAATATAAAAASTAPTRSGTTSSAKSSPAKPSAKSSQSLNDFLGKPYVLYPLCALILIGAVIVGLKLRAARHPEEITEVQNEEIAKFPSEELVEVHIKVTPDDAIISIDGQEIESAGQTKLGKYYNIPVGEHKALISKEGYKSLEPVLKVQSVNELPLGPFQLVQRQDQGNEMPDPRPALPTQVRGVKDAEIDPELNLPTRIEVVALAEKAPLVLVLIKPANFKYGVEGDLQPGELAAEDRLPERPYYLATTETTNEQFEQFAEATKQFQEGAWLTTWGEAGSAANQPIRDVSWEASQAFCNWAGGDLPTEVEWEFAARGAEGAGFPYPWGSPMLDMEHANLFFGSDIAGPVAVDSLPSGATPTGLSHLLGNVAEWCSDIYAPGHGEQAQAASFADQHAIRGCSFAKSSDDARVTWRATEKASGADDIGFRLMIPVANAKK</sequence>
<feature type="region of interest" description="Disordered" evidence="1">
    <location>
        <begin position="280"/>
        <end position="331"/>
    </location>
</feature>
<dbReference type="EMBL" id="JAJKFT010000004">
    <property type="protein sequence ID" value="MCC9628632.1"/>
    <property type="molecule type" value="Genomic_DNA"/>
</dbReference>
<dbReference type="InterPro" id="IPR000719">
    <property type="entry name" value="Prot_kinase_dom"/>
</dbReference>
<gene>
    <name evidence="3" type="ORF">LOC68_09500</name>
</gene>
<dbReference type="InterPro" id="IPR016187">
    <property type="entry name" value="CTDL_fold"/>
</dbReference>
<dbReference type="Gene3D" id="3.30.200.20">
    <property type="entry name" value="Phosphorylase Kinase, domain 1"/>
    <property type="match status" value="1"/>
</dbReference>
<dbReference type="GO" id="GO:0005524">
    <property type="term" value="F:ATP binding"/>
    <property type="evidence" value="ECO:0007669"/>
    <property type="project" value="InterPro"/>
</dbReference>
<protein>
    <submittedName>
        <fullName evidence="3">SUMF1/EgtB/PvdO family nonheme iron enzyme</fullName>
    </submittedName>
</protein>
<dbReference type="Gene3D" id="3.90.1580.10">
    <property type="entry name" value="paralog of FGE (formylglycine-generating enzyme)"/>
    <property type="match status" value="1"/>
</dbReference>
<feature type="domain" description="Protein kinase" evidence="2">
    <location>
        <begin position="7"/>
        <end position="266"/>
    </location>
</feature>
<dbReference type="Gene3D" id="1.10.510.10">
    <property type="entry name" value="Transferase(Phosphotransferase) domain 1"/>
    <property type="match status" value="1"/>
</dbReference>
<dbReference type="RefSeq" id="WP_230269184.1">
    <property type="nucleotide sequence ID" value="NZ_JAJKFT010000004.1"/>
</dbReference>
<evidence type="ECO:0000313" key="3">
    <source>
        <dbReference type="EMBL" id="MCC9628632.1"/>
    </source>
</evidence>
<dbReference type="AlphaFoldDB" id="A0A9X1SG64"/>
<evidence type="ECO:0000256" key="1">
    <source>
        <dbReference type="SAM" id="MobiDB-lite"/>
    </source>
</evidence>
<dbReference type="CDD" id="cd14014">
    <property type="entry name" value="STKc_PknB_like"/>
    <property type="match status" value="1"/>
</dbReference>
<dbReference type="PANTHER" id="PTHR24361:SF678">
    <property type="entry name" value="SPORULATION-SPECIFIC PROTEIN 1"/>
    <property type="match status" value="1"/>
</dbReference>
<dbReference type="InterPro" id="IPR042095">
    <property type="entry name" value="SUMF_sf"/>
</dbReference>